<dbReference type="Pfam" id="PF05050">
    <property type="entry name" value="Methyltransf_21"/>
    <property type="match status" value="1"/>
</dbReference>
<dbReference type="PANTHER" id="PTHR34203">
    <property type="entry name" value="METHYLTRANSFERASE, FKBM FAMILY PROTEIN"/>
    <property type="match status" value="1"/>
</dbReference>
<dbReference type="NCBIfam" id="TIGR01444">
    <property type="entry name" value="fkbM_fam"/>
    <property type="match status" value="1"/>
</dbReference>
<organism evidence="3 4">
    <name type="scientific">Paracoccus methylovorus</name>
    <dbReference type="NCBI Taxonomy" id="2812658"/>
    <lineage>
        <taxon>Bacteria</taxon>
        <taxon>Pseudomonadati</taxon>
        <taxon>Pseudomonadota</taxon>
        <taxon>Alphaproteobacteria</taxon>
        <taxon>Rhodobacterales</taxon>
        <taxon>Paracoccaceae</taxon>
        <taxon>Paracoccus</taxon>
    </lineage>
</organism>
<dbReference type="SUPFAM" id="SSF53335">
    <property type="entry name" value="S-adenosyl-L-methionine-dependent methyltransferases"/>
    <property type="match status" value="1"/>
</dbReference>
<dbReference type="InterPro" id="IPR052514">
    <property type="entry name" value="SAM-dependent_MTase"/>
</dbReference>
<keyword evidence="3" id="KW-0808">Transferase</keyword>
<protein>
    <submittedName>
        <fullName evidence="3">FkbM family methyltransferase</fullName>
    </submittedName>
</protein>
<gene>
    <name evidence="3" type="ORF">JWJ88_19180</name>
</gene>
<dbReference type="GO" id="GO:0032259">
    <property type="term" value="P:methylation"/>
    <property type="evidence" value="ECO:0007669"/>
    <property type="project" value="UniProtKB-KW"/>
</dbReference>
<evidence type="ECO:0000313" key="3">
    <source>
        <dbReference type="EMBL" id="QRZ15067.1"/>
    </source>
</evidence>
<dbReference type="EMBL" id="CP070371">
    <property type="protein sequence ID" value="QRZ15067.1"/>
    <property type="molecule type" value="Genomic_DNA"/>
</dbReference>
<keyword evidence="1" id="KW-0175">Coiled coil</keyword>
<reference evidence="3 4" key="1">
    <citation type="submission" date="2021-02" db="EMBL/GenBank/DDBJ databases">
        <title>Paracoccus methylovroum sp.nov., a new methanol and methylamine utilizing methylotrophic denitrifer.</title>
        <authorList>
            <person name="Timsy T."/>
            <person name="Behrendt U."/>
            <person name="Ulrich A."/>
            <person name="Spanner T."/>
            <person name="Foesel B.U."/>
            <person name="Horn M.A."/>
            <person name="Kolb S."/>
        </authorList>
    </citation>
    <scope>NUCLEOTIDE SEQUENCE [LARGE SCALE GENOMIC DNA]</scope>
    <source>
        <strain evidence="3 4">H4-D09</strain>
    </source>
</reference>
<dbReference type="GO" id="GO:0008168">
    <property type="term" value="F:methyltransferase activity"/>
    <property type="evidence" value="ECO:0007669"/>
    <property type="project" value="UniProtKB-KW"/>
</dbReference>
<evidence type="ECO:0000259" key="2">
    <source>
        <dbReference type="Pfam" id="PF05050"/>
    </source>
</evidence>
<keyword evidence="4" id="KW-1185">Reference proteome</keyword>
<dbReference type="PANTHER" id="PTHR34203:SF15">
    <property type="entry name" value="SLL1173 PROTEIN"/>
    <property type="match status" value="1"/>
</dbReference>
<accession>A0ABX7JLE4</accession>
<dbReference type="RefSeq" id="WP_205296028.1">
    <property type="nucleotide sequence ID" value="NZ_CP070371.1"/>
</dbReference>
<feature type="coiled-coil region" evidence="1">
    <location>
        <begin position="4"/>
        <end position="31"/>
    </location>
</feature>
<name>A0ABX7JLE4_9RHOB</name>
<evidence type="ECO:0000256" key="1">
    <source>
        <dbReference type="SAM" id="Coils"/>
    </source>
</evidence>
<dbReference type="Gene3D" id="3.40.50.150">
    <property type="entry name" value="Vaccinia Virus protein VP39"/>
    <property type="match status" value="1"/>
</dbReference>
<dbReference type="InterPro" id="IPR006342">
    <property type="entry name" value="FkbM_mtfrase"/>
</dbReference>
<sequence length="269" mass="30147">MDKNEELTGLLRKLIEQNNRHNEAIISLQKKLLHGVEDLRTTISFQSLKDKTIEFLFEDKLIRLFVPDADHDFVQRSILRGRCFYEAPVLRKVRESVNLAGKSVIDIGANIGNHTVFFSKICKAGKCIAFEPVPFLASIARRNVEINHLPKVEVLNLAVSDVAGKLSVSRHLAHNLGGTSFCEAEDGNIDSVRIDDLDLGHVDFIKIDVEGNAHKVLLGARETIMGSHPDIMIELFADEFDPSKEFLEDCGYGLLSDFGGKNYFFRHVG</sequence>
<keyword evidence="3" id="KW-0489">Methyltransferase</keyword>
<dbReference type="InterPro" id="IPR029063">
    <property type="entry name" value="SAM-dependent_MTases_sf"/>
</dbReference>
<proteinExistence type="predicted"/>
<feature type="domain" description="Methyltransferase FkbM" evidence="2">
    <location>
        <begin position="106"/>
        <end position="252"/>
    </location>
</feature>
<evidence type="ECO:0000313" key="4">
    <source>
        <dbReference type="Proteomes" id="UP000663629"/>
    </source>
</evidence>
<dbReference type="Proteomes" id="UP000663629">
    <property type="component" value="Chromosome 2"/>
</dbReference>